<proteinExistence type="predicted"/>
<feature type="domain" description="VOC" evidence="2">
    <location>
        <begin position="4"/>
        <end position="128"/>
    </location>
</feature>
<reference evidence="3 4" key="1">
    <citation type="submission" date="2017-02" db="EMBL/GenBank/DDBJ databases">
        <authorList>
            <person name="Peterson S.W."/>
        </authorList>
    </citation>
    <scope>NUCLEOTIDE SEQUENCE [LARGE SCALE GENOMIC DNA]</scope>
    <source>
        <strain evidence="3 4">ATCC 17233</strain>
    </source>
</reference>
<dbReference type="Pfam" id="PF00903">
    <property type="entry name" value="Glyoxalase"/>
    <property type="match status" value="1"/>
</dbReference>
<keyword evidence="4" id="KW-1185">Reference proteome</keyword>
<dbReference type="PANTHER" id="PTHR36113">
    <property type="entry name" value="LYASE, PUTATIVE-RELATED-RELATED"/>
    <property type="match status" value="1"/>
</dbReference>
<keyword evidence="3" id="KW-0456">Lyase</keyword>
<dbReference type="InterPro" id="IPR004360">
    <property type="entry name" value="Glyas_Fos-R_dOase_dom"/>
</dbReference>
<dbReference type="InterPro" id="IPR051332">
    <property type="entry name" value="Fosfomycin_Res_Enzymes"/>
</dbReference>
<dbReference type="GO" id="GO:0016829">
    <property type="term" value="F:lyase activity"/>
    <property type="evidence" value="ECO:0007669"/>
    <property type="project" value="UniProtKB-KW"/>
</dbReference>
<dbReference type="InterPro" id="IPR029068">
    <property type="entry name" value="Glyas_Bleomycin-R_OHBP_Dase"/>
</dbReference>
<name>A0A1T4NZ63_9FIRM</name>
<dbReference type="SUPFAM" id="SSF54593">
    <property type="entry name" value="Glyoxalase/Bleomycin resistance protein/Dihydroxybiphenyl dioxygenase"/>
    <property type="match status" value="1"/>
</dbReference>
<organism evidence="3 4">
    <name type="scientific">Eubacterium ruminantium</name>
    <dbReference type="NCBI Taxonomy" id="42322"/>
    <lineage>
        <taxon>Bacteria</taxon>
        <taxon>Bacillati</taxon>
        <taxon>Bacillota</taxon>
        <taxon>Clostridia</taxon>
        <taxon>Eubacteriales</taxon>
        <taxon>Eubacteriaceae</taxon>
        <taxon>Eubacterium</taxon>
    </lineage>
</organism>
<dbReference type="OrthoDB" id="9789012at2"/>
<evidence type="ECO:0000256" key="1">
    <source>
        <dbReference type="SAM" id="MobiDB-lite"/>
    </source>
</evidence>
<feature type="region of interest" description="Disordered" evidence="1">
    <location>
        <begin position="104"/>
        <end position="128"/>
    </location>
</feature>
<gene>
    <name evidence="3" type="ORF">SAMN02745110_01766</name>
</gene>
<dbReference type="Proteomes" id="UP000189857">
    <property type="component" value="Unassembled WGS sequence"/>
</dbReference>
<evidence type="ECO:0000313" key="4">
    <source>
        <dbReference type="Proteomes" id="UP000189857"/>
    </source>
</evidence>
<sequence length="128" mass="14659">MKTKVTHIGIYTPDLERLKDFYIKYFDAKCNDKYVNSKGFSSYFLTFDSDVRVEIMANTKLEYHKFVDLESGMNHLAFSVGTKENVIALTKQLEDDGYEIVSQPRTTGDGYFESKISDPDGNSIEITE</sequence>
<dbReference type="EMBL" id="FUXA01000010">
    <property type="protein sequence ID" value="SJZ84392.1"/>
    <property type="molecule type" value="Genomic_DNA"/>
</dbReference>
<dbReference type="RefSeq" id="WP_078787593.1">
    <property type="nucleotide sequence ID" value="NZ_FMTO01000009.1"/>
</dbReference>
<evidence type="ECO:0000313" key="3">
    <source>
        <dbReference type="EMBL" id="SJZ84392.1"/>
    </source>
</evidence>
<dbReference type="AlphaFoldDB" id="A0A1T4NZ63"/>
<dbReference type="InterPro" id="IPR037523">
    <property type="entry name" value="VOC_core"/>
</dbReference>
<dbReference type="Gene3D" id="3.10.180.10">
    <property type="entry name" value="2,3-Dihydroxybiphenyl 1,2-Dioxygenase, domain 1"/>
    <property type="match status" value="1"/>
</dbReference>
<protein>
    <submittedName>
        <fullName evidence="3">Lactoylglutathione lyase</fullName>
    </submittedName>
</protein>
<dbReference type="PROSITE" id="PS51819">
    <property type="entry name" value="VOC"/>
    <property type="match status" value="1"/>
</dbReference>
<evidence type="ECO:0000259" key="2">
    <source>
        <dbReference type="PROSITE" id="PS51819"/>
    </source>
</evidence>
<accession>A0A1T4NZ63</accession>
<dbReference type="PANTHER" id="PTHR36113:SF1">
    <property type="entry name" value="GLYOXALASE_BLEOMYCIN RESISTANCE PROTEIN_DIOXYGENASE"/>
    <property type="match status" value="1"/>
</dbReference>